<keyword evidence="4 9" id="KW-0812">Transmembrane</keyword>
<comment type="subcellular location">
    <subcellularLocation>
        <location evidence="9">Cell membrane</location>
        <topology evidence="9">Single-pass membrane protein</topology>
    </subcellularLocation>
    <subcellularLocation>
        <location evidence="1">Membrane</location>
    </subcellularLocation>
</comment>
<proteinExistence type="inferred from homology"/>
<protein>
    <recommendedName>
        <fullName evidence="9">Protein translocase subunit SecE</fullName>
    </recommendedName>
</protein>
<keyword evidence="8 9" id="KW-0472">Membrane</keyword>
<dbReference type="Gene3D" id="1.20.5.1030">
    <property type="entry name" value="Preprotein translocase secy subunit"/>
    <property type="match status" value="1"/>
</dbReference>
<dbReference type="InterPro" id="IPR038379">
    <property type="entry name" value="SecE_sf"/>
</dbReference>
<dbReference type="GO" id="GO:0043952">
    <property type="term" value="P:protein transport by the Sec complex"/>
    <property type="evidence" value="ECO:0007669"/>
    <property type="project" value="UniProtKB-UniRule"/>
</dbReference>
<comment type="similarity">
    <text evidence="9">Belongs to the SecE/SEC61-gamma family.</text>
</comment>
<evidence type="ECO:0000256" key="1">
    <source>
        <dbReference type="ARBA" id="ARBA00004370"/>
    </source>
</evidence>
<keyword evidence="5 9" id="KW-0653">Protein transport</keyword>
<dbReference type="InterPro" id="IPR001901">
    <property type="entry name" value="Translocase_SecE/Sec61-g"/>
</dbReference>
<dbReference type="EMBL" id="AQFT01000038">
    <property type="protein sequence ID" value="EMZ33885.1"/>
    <property type="molecule type" value="Genomic_DNA"/>
</dbReference>
<organism evidence="10 11">
    <name type="scientific">Eubacterium plexicaudatum ASF492</name>
    <dbReference type="NCBI Taxonomy" id="1235802"/>
    <lineage>
        <taxon>Bacteria</taxon>
        <taxon>Bacillati</taxon>
        <taxon>Bacillota</taxon>
        <taxon>Clostridia</taxon>
        <taxon>Eubacteriales</taxon>
        <taxon>Eubacteriaceae</taxon>
        <taxon>Eubacterium</taxon>
    </lineage>
</organism>
<evidence type="ECO:0000256" key="2">
    <source>
        <dbReference type="ARBA" id="ARBA00022448"/>
    </source>
</evidence>
<comment type="function">
    <text evidence="9">Essential subunit of the Sec protein translocation channel SecYEG. Clamps together the 2 halves of SecY. May contact the channel plug during translocation.</text>
</comment>
<evidence type="ECO:0000256" key="4">
    <source>
        <dbReference type="ARBA" id="ARBA00022692"/>
    </source>
</evidence>
<dbReference type="OrthoDB" id="9807958at2"/>
<comment type="caution">
    <text evidence="10">The sequence shown here is derived from an EMBL/GenBank/DDBJ whole genome shotgun (WGS) entry which is preliminary data.</text>
</comment>
<dbReference type="Pfam" id="PF00584">
    <property type="entry name" value="SecE"/>
    <property type="match status" value="1"/>
</dbReference>
<dbReference type="HAMAP" id="MF_00422">
    <property type="entry name" value="SecE"/>
    <property type="match status" value="1"/>
</dbReference>
<reference evidence="10 11" key="1">
    <citation type="journal article" date="2014" name="Genome Announc.">
        <title>Draft genome sequences of the altered schaedler flora, a defined bacterial community from gnotobiotic mice.</title>
        <authorList>
            <person name="Wannemuehler M.J."/>
            <person name="Overstreet A.M."/>
            <person name="Ward D.V."/>
            <person name="Phillips G.J."/>
        </authorList>
    </citation>
    <scope>NUCLEOTIDE SEQUENCE [LARGE SCALE GENOMIC DNA]</scope>
    <source>
        <strain evidence="10 11">ASF492</strain>
    </source>
</reference>
<feature type="transmembrane region" description="Helical" evidence="9">
    <location>
        <begin position="39"/>
        <end position="62"/>
    </location>
</feature>
<gene>
    <name evidence="9" type="primary">secE</name>
    <name evidence="10" type="ORF">C823_01166</name>
</gene>
<dbReference type="PANTHER" id="PTHR33910:SF1">
    <property type="entry name" value="PROTEIN TRANSLOCASE SUBUNIT SECE"/>
    <property type="match status" value="1"/>
</dbReference>
<dbReference type="InterPro" id="IPR005807">
    <property type="entry name" value="SecE_bac"/>
</dbReference>
<evidence type="ECO:0000256" key="7">
    <source>
        <dbReference type="ARBA" id="ARBA00023010"/>
    </source>
</evidence>
<keyword evidence="11" id="KW-1185">Reference proteome</keyword>
<dbReference type="GO" id="GO:0006605">
    <property type="term" value="P:protein targeting"/>
    <property type="evidence" value="ECO:0007669"/>
    <property type="project" value="UniProtKB-UniRule"/>
</dbReference>
<dbReference type="GO" id="GO:0005886">
    <property type="term" value="C:plasma membrane"/>
    <property type="evidence" value="ECO:0007669"/>
    <property type="project" value="UniProtKB-SubCell"/>
</dbReference>
<comment type="subunit">
    <text evidence="9">Component of the Sec protein translocase complex. Heterotrimer consisting of SecY, SecE and SecG subunits. The heterotrimers can form oligomers, although 1 heterotrimer is thought to be able to translocate proteins. Interacts with the ribosome. Interacts with SecDF, and other proteins may be involved. Interacts with SecA.</text>
</comment>
<keyword evidence="6 9" id="KW-1133">Transmembrane helix</keyword>
<evidence type="ECO:0000313" key="11">
    <source>
        <dbReference type="Proteomes" id="UP000012589"/>
    </source>
</evidence>
<evidence type="ECO:0000256" key="5">
    <source>
        <dbReference type="ARBA" id="ARBA00022927"/>
    </source>
</evidence>
<evidence type="ECO:0000256" key="9">
    <source>
        <dbReference type="HAMAP-Rule" id="MF_00422"/>
    </source>
</evidence>
<dbReference type="AlphaFoldDB" id="N2B655"/>
<name>N2B655_9FIRM</name>
<keyword evidence="3 9" id="KW-1003">Cell membrane</keyword>
<dbReference type="NCBIfam" id="TIGR00964">
    <property type="entry name" value="secE_bact"/>
    <property type="match status" value="1"/>
</dbReference>
<dbReference type="HOGENOM" id="CLU_113663_5_2_9"/>
<evidence type="ECO:0000256" key="3">
    <source>
        <dbReference type="ARBA" id="ARBA00022475"/>
    </source>
</evidence>
<keyword evidence="2 9" id="KW-0813">Transport</keyword>
<dbReference type="GO" id="GO:0008320">
    <property type="term" value="F:protein transmembrane transporter activity"/>
    <property type="evidence" value="ECO:0007669"/>
    <property type="project" value="UniProtKB-UniRule"/>
</dbReference>
<evidence type="ECO:0000313" key="10">
    <source>
        <dbReference type="EMBL" id="EMZ33885.1"/>
    </source>
</evidence>
<evidence type="ECO:0000256" key="8">
    <source>
        <dbReference type="ARBA" id="ARBA00023136"/>
    </source>
</evidence>
<sequence length="68" mass="7674">MGKEKEIETQKSDWFTGLKAEFSKIMWPTKEQLAKETTAVVVVSVILGVIIALLDFIIQYGVDFLVNL</sequence>
<dbReference type="eggNOG" id="COG0690">
    <property type="taxonomic scope" value="Bacteria"/>
</dbReference>
<dbReference type="GO" id="GO:0009306">
    <property type="term" value="P:protein secretion"/>
    <property type="evidence" value="ECO:0007669"/>
    <property type="project" value="UniProtKB-UniRule"/>
</dbReference>
<evidence type="ECO:0000256" key="6">
    <source>
        <dbReference type="ARBA" id="ARBA00022989"/>
    </source>
</evidence>
<dbReference type="PANTHER" id="PTHR33910">
    <property type="entry name" value="PROTEIN TRANSLOCASE SUBUNIT SECE"/>
    <property type="match status" value="1"/>
</dbReference>
<dbReference type="PATRIC" id="fig|1235802.3.peg.1246"/>
<dbReference type="STRING" id="1235802.C823_01166"/>
<accession>N2B655</accession>
<dbReference type="GO" id="GO:0065002">
    <property type="term" value="P:intracellular protein transmembrane transport"/>
    <property type="evidence" value="ECO:0007669"/>
    <property type="project" value="UniProtKB-UniRule"/>
</dbReference>
<keyword evidence="7 9" id="KW-0811">Translocation</keyword>
<dbReference type="Proteomes" id="UP000012589">
    <property type="component" value="Unassembled WGS sequence"/>
</dbReference>